<evidence type="ECO:0000256" key="2">
    <source>
        <dbReference type="SAM" id="Phobius"/>
    </source>
</evidence>
<dbReference type="RefSeq" id="WP_264843860.1">
    <property type="nucleotide sequence ID" value="NZ_AP025628.1"/>
</dbReference>
<keyword evidence="2" id="KW-0472">Membrane</keyword>
<keyword evidence="2" id="KW-1133">Transmembrane helix</keyword>
<gene>
    <name evidence="3" type="ORF">caldi_08510</name>
</gene>
<sequence length="90" mass="9795">MPAIPARSRAPPADPARLQSDSPEVNPMTGRLKAFWLRLVREERGGMDSLVYVVIGLLFAAAIYVFMNGTALPAVTSWLQAVINKVTAIQ</sequence>
<organism evidence="3 4">
    <name type="scientific">Caldinitratiruptor microaerophilus</name>
    <dbReference type="NCBI Taxonomy" id="671077"/>
    <lineage>
        <taxon>Bacteria</taxon>
        <taxon>Bacillati</taxon>
        <taxon>Bacillota</taxon>
        <taxon>Clostridia</taxon>
        <taxon>Eubacteriales</taxon>
        <taxon>Symbiobacteriaceae</taxon>
        <taxon>Caldinitratiruptor</taxon>
    </lineage>
</organism>
<dbReference type="EMBL" id="AP025628">
    <property type="protein sequence ID" value="BDG59761.1"/>
    <property type="molecule type" value="Genomic_DNA"/>
</dbReference>
<feature type="region of interest" description="Disordered" evidence="1">
    <location>
        <begin position="1"/>
        <end position="27"/>
    </location>
</feature>
<keyword evidence="4" id="KW-1185">Reference proteome</keyword>
<reference evidence="3" key="1">
    <citation type="submission" date="2022-03" db="EMBL/GenBank/DDBJ databases">
        <title>Complete genome sequence of Caldinitratiruptor microaerophilus.</title>
        <authorList>
            <person name="Mukaiyama R."/>
            <person name="Nishiyama T."/>
            <person name="Ueda K."/>
        </authorList>
    </citation>
    <scope>NUCLEOTIDE SEQUENCE</scope>
    <source>
        <strain evidence="3">JCM 16183</strain>
    </source>
</reference>
<evidence type="ECO:0000313" key="4">
    <source>
        <dbReference type="Proteomes" id="UP001163687"/>
    </source>
</evidence>
<dbReference type="KEGG" id="cmic:caldi_08510"/>
<keyword evidence="2" id="KW-0812">Transmembrane</keyword>
<name>A0AA35G5N0_9FIRM</name>
<dbReference type="Proteomes" id="UP001163687">
    <property type="component" value="Chromosome"/>
</dbReference>
<accession>A0AA35G5N0</accession>
<feature type="compositionally biased region" description="Low complexity" evidence="1">
    <location>
        <begin position="1"/>
        <end position="17"/>
    </location>
</feature>
<evidence type="ECO:0000256" key="1">
    <source>
        <dbReference type="SAM" id="MobiDB-lite"/>
    </source>
</evidence>
<evidence type="ECO:0000313" key="3">
    <source>
        <dbReference type="EMBL" id="BDG59761.1"/>
    </source>
</evidence>
<dbReference type="AlphaFoldDB" id="A0AA35G5N0"/>
<feature type="transmembrane region" description="Helical" evidence="2">
    <location>
        <begin position="49"/>
        <end position="67"/>
    </location>
</feature>
<protein>
    <submittedName>
        <fullName evidence="3">Uncharacterized protein</fullName>
    </submittedName>
</protein>
<proteinExistence type="predicted"/>